<dbReference type="AlphaFoldDB" id="E5ASF4"/>
<dbReference type="Proteomes" id="UP000007437">
    <property type="component" value="Chromosome"/>
</dbReference>
<accession>E5ASF4</accession>
<dbReference type="KEGG" id="brh:RBRH_01548"/>
<dbReference type="HOGENOM" id="CLU_2521299_0_0_4"/>
<gene>
    <name evidence="1" type="ordered locus">RBRH_01548</name>
</gene>
<sequence>MHTVELQSELSSRLNSVQQSMLCTGIVTTMNLILWRHADAEYLPERKTDLLFGDEANWGLKKAGSGGHPTAAATNKRRLCCAPS</sequence>
<evidence type="ECO:0000313" key="1">
    <source>
        <dbReference type="EMBL" id="CBW75536.1"/>
    </source>
</evidence>
<dbReference type="EMBL" id="FR687359">
    <property type="protein sequence ID" value="CBW75536.1"/>
    <property type="molecule type" value="Genomic_DNA"/>
</dbReference>
<organism evidence="1 2">
    <name type="scientific">Mycetohabitans rhizoxinica (strain DSM 19002 / CIP 109453 / HKI 454)</name>
    <name type="common">Paraburkholderia rhizoxinica</name>
    <dbReference type="NCBI Taxonomy" id="882378"/>
    <lineage>
        <taxon>Bacteria</taxon>
        <taxon>Pseudomonadati</taxon>
        <taxon>Pseudomonadota</taxon>
        <taxon>Betaproteobacteria</taxon>
        <taxon>Burkholderiales</taxon>
        <taxon>Burkholderiaceae</taxon>
        <taxon>Mycetohabitans</taxon>
    </lineage>
</organism>
<protein>
    <submittedName>
        <fullName evidence="1">Uncharacterized protein</fullName>
    </submittedName>
</protein>
<proteinExistence type="predicted"/>
<evidence type="ECO:0000313" key="2">
    <source>
        <dbReference type="Proteomes" id="UP000007437"/>
    </source>
</evidence>
<reference evidence="1 2" key="1">
    <citation type="journal article" date="2011" name="J. Bacteriol.">
        <title>Complete genome sequence of Burkholderia rhizoxinica, an endosymbiont of Rhizopus microsporus.</title>
        <authorList>
            <person name="Lackner G."/>
            <person name="Moebius N."/>
            <person name="Partida-Martinez L."/>
            <person name="Hertweck C."/>
        </authorList>
    </citation>
    <scope>NUCLEOTIDE SEQUENCE [LARGE SCALE GENOMIC DNA]</scope>
    <source>
        <strain evidence="2">DSM 19002 / CIP 109453 / HKI 454</strain>
    </source>
</reference>
<name>E5ASF4_MYCRK</name>